<reference evidence="1" key="1">
    <citation type="journal article" date="2014" name="Front. Microbiol.">
        <title>High frequency of phylogenetically diverse reductive dehalogenase-homologous genes in deep subseafloor sedimentary metagenomes.</title>
        <authorList>
            <person name="Kawai M."/>
            <person name="Futagami T."/>
            <person name="Toyoda A."/>
            <person name="Takaki Y."/>
            <person name="Nishi S."/>
            <person name="Hori S."/>
            <person name="Arai W."/>
            <person name="Tsubouchi T."/>
            <person name="Morono Y."/>
            <person name="Uchiyama I."/>
            <person name="Ito T."/>
            <person name="Fujiyama A."/>
            <person name="Inagaki F."/>
            <person name="Takami H."/>
        </authorList>
    </citation>
    <scope>NUCLEOTIDE SEQUENCE</scope>
    <source>
        <strain evidence="1">Expedition CK06-06</strain>
    </source>
</reference>
<evidence type="ECO:0000313" key="1">
    <source>
        <dbReference type="EMBL" id="GAJ16229.1"/>
    </source>
</evidence>
<gene>
    <name evidence="1" type="ORF">S12H4_42954</name>
</gene>
<proteinExistence type="predicted"/>
<protein>
    <submittedName>
        <fullName evidence="1">Uncharacterized protein</fullName>
    </submittedName>
</protein>
<name>X1UFA9_9ZZZZ</name>
<dbReference type="EMBL" id="BARW01026322">
    <property type="protein sequence ID" value="GAJ16229.1"/>
    <property type="molecule type" value="Genomic_DNA"/>
</dbReference>
<sequence length="158" mass="17059">AHSGCTFTSLLGADPYFSYLLIPTDGEGNIQFKNVNVGRTFTVHLEAYILGVTFPRLELFDGVAPTGGVWQDLDTPFGQGFAYLRAYHNADAGNVNIRCRGNNEAFFPSRGASTLIGSLNPAVGEIGYCFIPLDVYGTAEWDAEIAGGMRIRAEALTK</sequence>
<comment type="caution">
    <text evidence="1">The sequence shown here is derived from an EMBL/GenBank/DDBJ whole genome shotgun (WGS) entry which is preliminary data.</text>
</comment>
<dbReference type="AlphaFoldDB" id="X1UFA9"/>
<feature type="non-terminal residue" evidence="1">
    <location>
        <position position="1"/>
    </location>
</feature>
<accession>X1UFA9</accession>
<organism evidence="1">
    <name type="scientific">marine sediment metagenome</name>
    <dbReference type="NCBI Taxonomy" id="412755"/>
    <lineage>
        <taxon>unclassified sequences</taxon>
        <taxon>metagenomes</taxon>
        <taxon>ecological metagenomes</taxon>
    </lineage>
</organism>